<sequence length="191" mass="18667">MRWMMMAACASLVAGSAAAQTTPADTTACGGNGAGRAVADSVAGDSAGSAMIRIDARFTAESIRLNAPASARVVVPGCAPGSGVRVERQNLPERLEPGTTYRNGGMRIIIQADAVLACRLAAALAAPTGTSAAAGLDQAICGPAPDPAAAAPTATTTVSPSAPALRPAPTSTTAPPPATTPASPTPAPRTP</sequence>
<dbReference type="Proteomes" id="UP000582837">
    <property type="component" value="Unassembled WGS sequence"/>
</dbReference>
<comment type="caution">
    <text evidence="3">The sequence shown here is derived from an EMBL/GenBank/DDBJ whole genome shotgun (WGS) entry which is preliminary data.</text>
</comment>
<reference evidence="3 4" key="1">
    <citation type="submission" date="2020-08" db="EMBL/GenBank/DDBJ databases">
        <title>Genomic Encyclopedia of Type Strains, Phase IV (KMG-IV): sequencing the most valuable type-strain genomes for metagenomic binning, comparative biology and taxonomic classification.</title>
        <authorList>
            <person name="Goeker M."/>
        </authorList>
    </citation>
    <scope>NUCLEOTIDE SEQUENCE [LARGE SCALE GENOMIC DNA]</scope>
    <source>
        <strain evidence="3 4">DSM 29007</strain>
    </source>
</reference>
<dbReference type="EMBL" id="JACHIA010000012">
    <property type="protein sequence ID" value="MBB6072028.1"/>
    <property type="molecule type" value="Genomic_DNA"/>
</dbReference>
<feature type="chain" id="PRO_5032353204" evidence="2">
    <location>
        <begin position="20"/>
        <end position="191"/>
    </location>
</feature>
<accession>A0A841H230</accession>
<evidence type="ECO:0000313" key="4">
    <source>
        <dbReference type="Proteomes" id="UP000582837"/>
    </source>
</evidence>
<dbReference type="AlphaFoldDB" id="A0A841H230"/>
<keyword evidence="2" id="KW-0732">Signal</keyword>
<dbReference type="RefSeq" id="WP_221239700.1">
    <property type="nucleotide sequence ID" value="NZ_JACHOW010000012.1"/>
</dbReference>
<proteinExistence type="predicted"/>
<evidence type="ECO:0000256" key="2">
    <source>
        <dbReference type="SAM" id="SignalP"/>
    </source>
</evidence>
<feature type="compositionally biased region" description="Low complexity" evidence="1">
    <location>
        <begin position="147"/>
        <end position="173"/>
    </location>
</feature>
<name>A0A841H230_9BACT</name>
<evidence type="ECO:0000256" key="1">
    <source>
        <dbReference type="SAM" id="MobiDB-lite"/>
    </source>
</evidence>
<gene>
    <name evidence="3" type="ORF">HNQ61_003689</name>
</gene>
<feature type="region of interest" description="Disordered" evidence="1">
    <location>
        <begin position="144"/>
        <end position="191"/>
    </location>
</feature>
<protein>
    <submittedName>
        <fullName evidence="3">Uncharacterized protein</fullName>
    </submittedName>
</protein>
<keyword evidence="4" id="KW-1185">Reference proteome</keyword>
<feature type="compositionally biased region" description="Pro residues" evidence="1">
    <location>
        <begin position="174"/>
        <end position="191"/>
    </location>
</feature>
<feature type="signal peptide" evidence="2">
    <location>
        <begin position="1"/>
        <end position="19"/>
    </location>
</feature>
<organism evidence="3 4">
    <name type="scientific">Longimicrobium terrae</name>
    <dbReference type="NCBI Taxonomy" id="1639882"/>
    <lineage>
        <taxon>Bacteria</taxon>
        <taxon>Pseudomonadati</taxon>
        <taxon>Gemmatimonadota</taxon>
        <taxon>Longimicrobiia</taxon>
        <taxon>Longimicrobiales</taxon>
        <taxon>Longimicrobiaceae</taxon>
        <taxon>Longimicrobium</taxon>
    </lineage>
</organism>
<evidence type="ECO:0000313" key="3">
    <source>
        <dbReference type="EMBL" id="MBB6072028.1"/>
    </source>
</evidence>